<dbReference type="PANTHER" id="PTHR18945">
    <property type="entry name" value="NEUROTRANSMITTER GATED ION CHANNEL"/>
    <property type="match status" value="1"/>
</dbReference>
<dbReference type="InterPro" id="IPR002394">
    <property type="entry name" value="Nicotinic_acetylcholine_rcpt"/>
</dbReference>
<keyword evidence="7 14" id="KW-0472">Membrane</keyword>
<keyword evidence="9 18" id="KW-0675">Receptor</keyword>
<dbReference type="CDD" id="cd18997">
    <property type="entry name" value="LGIC_ECD_nAChR"/>
    <property type="match status" value="1"/>
</dbReference>
<evidence type="ECO:0000259" key="16">
    <source>
        <dbReference type="Pfam" id="PF02931"/>
    </source>
</evidence>
<reference evidence="20" key="2">
    <citation type="submission" date="2025-05" db="UniProtKB">
        <authorList>
            <consortium name="RefSeq"/>
        </authorList>
    </citation>
    <scope>IDENTIFICATION</scope>
</reference>
<feature type="region of interest" description="Disordered" evidence="15">
    <location>
        <begin position="469"/>
        <end position="491"/>
    </location>
</feature>
<keyword evidence="5" id="KW-0770">Synapse</keyword>
<dbReference type="GO" id="GO:0022848">
    <property type="term" value="F:acetylcholine-gated monoatomic cation-selective channel activity"/>
    <property type="evidence" value="ECO:0007669"/>
    <property type="project" value="InterPro"/>
</dbReference>
<evidence type="ECO:0000259" key="17">
    <source>
        <dbReference type="Pfam" id="PF02932"/>
    </source>
</evidence>
<name>M4VNE8_APLCA</name>
<evidence type="ECO:0000256" key="15">
    <source>
        <dbReference type="SAM" id="MobiDB-lite"/>
    </source>
</evidence>
<keyword evidence="10" id="KW-0325">Glycoprotein</keyword>
<feature type="region of interest" description="Disordered" evidence="15">
    <location>
        <begin position="418"/>
        <end position="445"/>
    </location>
</feature>
<dbReference type="RefSeq" id="NP_001267736.1">
    <property type="nucleotide sequence ID" value="NM_001280807.1"/>
</dbReference>
<keyword evidence="12 14" id="KW-0407">Ion channel</keyword>
<dbReference type="Pfam" id="PF02931">
    <property type="entry name" value="Neur_chan_LBD"/>
    <property type="match status" value="1"/>
</dbReference>
<dbReference type="OrthoDB" id="5975154at2759"/>
<dbReference type="Gene3D" id="1.20.58.390">
    <property type="entry name" value="Neurotransmitter-gated ion-channel transmembrane domain"/>
    <property type="match status" value="1"/>
</dbReference>
<comment type="subcellular location">
    <subcellularLocation>
        <location evidence="13">Synaptic cell membrane</location>
        <topology evidence="13">Multi-pass membrane protein</topology>
    </subcellularLocation>
</comment>
<feature type="domain" description="Neurotransmitter-gated ion-channel ligand-binding" evidence="16">
    <location>
        <begin position="36"/>
        <end position="246"/>
    </location>
</feature>
<dbReference type="InterPro" id="IPR006029">
    <property type="entry name" value="Neurotrans-gated_channel_TM"/>
</dbReference>
<evidence type="ECO:0000313" key="20">
    <source>
        <dbReference type="RefSeq" id="NP_001267736.1"/>
    </source>
</evidence>
<dbReference type="SUPFAM" id="SSF90112">
    <property type="entry name" value="Neurotransmitter-gated ion-channel transmembrane pore"/>
    <property type="match status" value="1"/>
</dbReference>
<dbReference type="SUPFAM" id="SSF63712">
    <property type="entry name" value="Nicotinic receptor ligand binding domain-like"/>
    <property type="match status" value="1"/>
</dbReference>
<dbReference type="Proteomes" id="UP000694888">
    <property type="component" value="Unplaced"/>
</dbReference>
<dbReference type="EMBL" id="KC411663">
    <property type="protein sequence ID" value="AGI03855.1"/>
    <property type="molecule type" value="mRNA"/>
</dbReference>
<proteinExistence type="evidence at transcript level"/>
<keyword evidence="6 14" id="KW-0406">Ion transport</keyword>
<dbReference type="InterPro" id="IPR036719">
    <property type="entry name" value="Neuro-gated_channel_TM_sf"/>
</dbReference>
<dbReference type="InterPro" id="IPR038050">
    <property type="entry name" value="Neuro_actylchol_rec"/>
</dbReference>
<dbReference type="AlphaFoldDB" id="M4VNE8"/>
<comment type="similarity">
    <text evidence="14">Belongs to the ligand-gated ion channel (TC 1.A.9) family.</text>
</comment>
<evidence type="ECO:0000256" key="13">
    <source>
        <dbReference type="ARBA" id="ARBA00034099"/>
    </source>
</evidence>
<evidence type="ECO:0000313" key="19">
    <source>
        <dbReference type="Proteomes" id="UP000694888"/>
    </source>
</evidence>
<feature type="chain" id="PRO_5022250448" evidence="14 20">
    <location>
        <begin position="28"/>
        <end position="626"/>
    </location>
</feature>
<dbReference type="Pfam" id="PF02932">
    <property type="entry name" value="Neur_chan_memb"/>
    <property type="match status" value="1"/>
</dbReference>
<dbReference type="Gene3D" id="2.70.170.10">
    <property type="entry name" value="Neurotransmitter-gated ion-channel ligand-binding domain"/>
    <property type="match status" value="1"/>
</dbReference>
<feature type="signal peptide" evidence="14 20">
    <location>
        <begin position="1"/>
        <end position="27"/>
    </location>
</feature>
<keyword evidence="11" id="KW-1071">Ligand-gated ion channel</keyword>
<evidence type="ECO:0000256" key="7">
    <source>
        <dbReference type="ARBA" id="ARBA00023136"/>
    </source>
</evidence>
<organism evidence="18">
    <name type="scientific">Aplysia californica</name>
    <name type="common">California sea hare</name>
    <dbReference type="NCBI Taxonomy" id="6500"/>
    <lineage>
        <taxon>Eukaryota</taxon>
        <taxon>Metazoa</taxon>
        <taxon>Spiralia</taxon>
        <taxon>Lophotrochozoa</taxon>
        <taxon>Mollusca</taxon>
        <taxon>Gastropoda</taxon>
        <taxon>Heterobranchia</taxon>
        <taxon>Euthyneura</taxon>
        <taxon>Tectipleura</taxon>
        <taxon>Aplysiida</taxon>
        <taxon>Aplysioidea</taxon>
        <taxon>Aplysiidae</taxon>
        <taxon>Aplysia</taxon>
    </lineage>
</organism>
<evidence type="ECO:0000256" key="10">
    <source>
        <dbReference type="ARBA" id="ARBA00023180"/>
    </source>
</evidence>
<evidence type="ECO:0000256" key="14">
    <source>
        <dbReference type="RuleBase" id="RU000687"/>
    </source>
</evidence>
<accession>M4VNE8</accession>
<keyword evidence="19" id="KW-1185">Reference proteome</keyword>
<evidence type="ECO:0000256" key="8">
    <source>
        <dbReference type="ARBA" id="ARBA00023157"/>
    </source>
</evidence>
<dbReference type="InterPro" id="IPR036734">
    <property type="entry name" value="Neur_chan_lig-bd_sf"/>
</dbReference>
<dbReference type="InterPro" id="IPR006202">
    <property type="entry name" value="Neur_chan_lig-bd"/>
</dbReference>
<reference evidence="18 20" key="1">
    <citation type="journal article" date="2014" name="J. Neurophysiol.">
        <title>A potentially novel nicotinic receptor in Aplysia neuroendocrine cells.</title>
        <authorList>
            <person name="White S.H."/>
            <person name="Carter C.J."/>
            <person name="Magoski N.S."/>
        </authorList>
    </citation>
    <scope>NUCLEOTIDE SEQUENCE</scope>
</reference>
<keyword evidence="4 14" id="KW-1133">Transmembrane helix</keyword>
<evidence type="ECO:0000313" key="18">
    <source>
        <dbReference type="EMBL" id="AGI03855.1"/>
    </source>
</evidence>
<gene>
    <name evidence="20" type="primary">LOC101846050</name>
</gene>
<keyword evidence="8" id="KW-1015">Disulfide bond</keyword>
<protein>
    <submittedName>
        <fullName evidence="20">Neuronal acetylcholine receptor subunit alpha-9-like precursor</fullName>
    </submittedName>
    <submittedName>
        <fullName evidence="18">Nicotinic acetylcholine receptor subunit type O</fullName>
    </submittedName>
</protein>
<feature type="transmembrane region" description="Helical" evidence="14">
    <location>
        <begin position="600"/>
        <end position="622"/>
    </location>
</feature>
<keyword evidence="2" id="KW-1003">Cell membrane</keyword>
<dbReference type="PRINTS" id="PR00254">
    <property type="entry name" value="NICOTINICR"/>
</dbReference>
<dbReference type="GO" id="GO:0004888">
    <property type="term" value="F:transmembrane signaling receptor activity"/>
    <property type="evidence" value="ECO:0007669"/>
    <property type="project" value="InterPro"/>
</dbReference>
<dbReference type="FunFam" id="2.70.170.10:FF:000030">
    <property type="entry name" value="AcetylCholine Receptor"/>
    <property type="match status" value="1"/>
</dbReference>
<evidence type="ECO:0000256" key="11">
    <source>
        <dbReference type="ARBA" id="ARBA00023286"/>
    </source>
</evidence>
<keyword evidence="3 14" id="KW-0812">Transmembrane</keyword>
<feature type="transmembrane region" description="Helical" evidence="14">
    <location>
        <begin position="279"/>
        <end position="296"/>
    </location>
</feature>
<feature type="region of interest" description="Disordered" evidence="15">
    <location>
        <begin position="514"/>
        <end position="542"/>
    </location>
</feature>
<dbReference type="InterPro" id="IPR018000">
    <property type="entry name" value="Neurotransmitter_ion_chnl_CS"/>
</dbReference>
<evidence type="ECO:0000256" key="5">
    <source>
        <dbReference type="ARBA" id="ARBA00023018"/>
    </source>
</evidence>
<dbReference type="GO" id="GO:0045211">
    <property type="term" value="C:postsynaptic membrane"/>
    <property type="evidence" value="ECO:0007669"/>
    <property type="project" value="InterPro"/>
</dbReference>
<dbReference type="PRINTS" id="PR00252">
    <property type="entry name" value="NRIONCHANNEL"/>
</dbReference>
<evidence type="ECO:0000256" key="3">
    <source>
        <dbReference type="ARBA" id="ARBA00022692"/>
    </source>
</evidence>
<evidence type="ECO:0000256" key="6">
    <source>
        <dbReference type="ARBA" id="ARBA00023065"/>
    </source>
</evidence>
<dbReference type="PROSITE" id="PS00236">
    <property type="entry name" value="NEUROTR_ION_CHANNEL"/>
    <property type="match status" value="1"/>
</dbReference>
<dbReference type="CDD" id="cd19051">
    <property type="entry name" value="LGIC_TM_cation"/>
    <property type="match status" value="1"/>
</dbReference>
<evidence type="ECO:0000256" key="2">
    <source>
        <dbReference type="ARBA" id="ARBA00022475"/>
    </source>
</evidence>
<keyword evidence="1 14" id="KW-0813">Transport</keyword>
<feature type="transmembrane region" description="Helical" evidence="14">
    <location>
        <begin position="249"/>
        <end position="272"/>
    </location>
</feature>
<dbReference type="InterPro" id="IPR006201">
    <property type="entry name" value="Neur_channel"/>
</dbReference>
<evidence type="ECO:0000256" key="9">
    <source>
        <dbReference type="ARBA" id="ARBA00023170"/>
    </source>
</evidence>
<feature type="domain" description="Neurotransmitter-gated ion-channel transmembrane" evidence="17">
    <location>
        <begin position="254"/>
        <end position="614"/>
    </location>
</feature>
<dbReference type="GeneID" id="101846050"/>
<evidence type="ECO:0000256" key="12">
    <source>
        <dbReference type="ARBA" id="ARBA00023303"/>
    </source>
</evidence>
<keyword evidence="14 20" id="KW-0732">Signal</keyword>
<feature type="transmembrane region" description="Helical" evidence="14">
    <location>
        <begin position="308"/>
        <end position="330"/>
    </location>
</feature>
<sequence>MDVRDKSRRLAVFLSIFSCVLFARTASEGEGFVGPEHRLYTDLFAGYLPDSRPVTNASHTVMVTFALSLNQLLDLDEKNQVLTTSVWIYEEWIDETLTWIPANYQDQSSIMIPATSIWLPDVFIFNTAGDGMNGFVNVNGSKVAIRYDGRVRWMVPLMVSSACAVDVTYFPYDRQECSINFGSWIYDNRQMDIRVETNVPDLQHYIMNSEYDLENVSISLEVLNSTCCPGEGSHSIVSLNLALKRKSLYYDYIVIAPTIMLCVLTLASFLLPCDRGEKMAIGLTVFLTLYVLQLRIADNVPDTNTTPILGVFMLIVMTFNCVSLIMAAVVMNIKKRGDDVTCPEVPNWLFILCNQVLGRVVCTSFQWREDFESKEFMSYSKTVRQRSDHLYVAASNRMSRADRDCLRYTPLRCIGDSPSRSCEYDSSDDDRYGTPTRGRVTCPRSSHEHDYSFVGDVQEEVWVRAKNRNEEDVTEEIMSGSKNSSRSRRLNGKGEAIPLQLQHGLVEDCACESHENRTGEDVSGRDMDGVRQRRHGEERRAHIASLSGQLEEETDMLLGGSPLDEDSSAASHDEIKIESKIYAHKRRWFFVAQVVDKFSFLVYLILLTVSIFTVLFLIPVYFRNDK</sequence>
<evidence type="ECO:0000256" key="4">
    <source>
        <dbReference type="ARBA" id="ARBA00022989"/>
    </source>
</evidence>
<evidence type="ECO:0000256" key="1">
    <source>
        <dbReference type="ARBA" id="ARBA00022448"/>
    </source>
</evidence>
<feature type="compositionally biased region" description="Basic and acidic residues" evidence="15">
    <location>
        <begin position="514"/>
        <end position="541"/>
    </location>
</feature>